<gene>
    <name evidence="5" type="ORF">B2A_01114</name>
</gene>
<sequence>MPSQRDAALRHAPRAAYNHTMIAVSPAAPDLQRIAVLDQRLTAAVRGVRILRTVALAPAQAAPFLAAHAAGRLRMPQPDYRPPDLSAARAELDAILAAIPYAHPLGGYLQRAASAWRSATLMLEAVGTPAAGALSAQLYGSPQDVIPGSALSSAAAAREFVAVAAELGGVLEDTVAAHDIDAATLQAELRVALDAFFGAGVVAVDLDEELAAKAAAGASRIRLRSGSRFSAYDRHQLLAHEAFVHTLTARNGMLQPALGSLARTSPHVTATQEGLAVYAELISGGMDLARLKRISLRILGIERALAGADFIEVFRFFLEQGHDAADSYSSTARIFRGVPLTGGHAFAKDTVYLHGLLSVHTFFRWALRGRRLGLLRRLFAGKMALRDALDFEPWFDAGFIAEPRYLPPWIAGMQGLAGSLAFSLFVNRIPMGEVSAASWREPAAG</sequence>
<dbReference type="SMART" id="SM01154">
    <property type="entry name" value="DUF1704"/>
    <property type="match status" value="1"/>
</dbReference>
<dbReference type="Pfam" id="PF08014">
    <property type="entry name" value="MATCAP"/>
    <property type="match status" value="1"/>
</dbReference>
<comment type="caution">
    <text evidence="5">The sequence shown here is derived from an EMBL/GenBank/DDBJ whole genome shotgun (WGS) entry which is preliminary data.</text>
</comment>
<evidence type="ECO:0000256" key="4">
    <source>
        <dbReference type="ARBA" id="ARBA00023049"/>
    </source>
</evidence>
<dbReference type="GO" id="GO:0080164">
    <property type="term" value="P:regulation of nitric oxide metabolic process"/>
    <property type="evidence" value="ECO:0007669"/>
    <property type="project" value="TreeGrafter"/>
</dbReference>
<proteinExistence type="predicted"/>
<protein>
    <submittedName>
        <fullName evidence="5">Protein containing DUF1704</fullName>
    </submittedName>
</protein>
<name>T1BDP6_9ZZZZ</name>
<comment type="cofactor">
    <cofactor evidence="1">
        <name>Zn(2+)</name>
        <dbReference type="ChEBI" id="CHEBI:29105"/>
    </cofactor>
</comment>
<accession>T1BDP6</accession>
<evidence type="ECO:0000256" key="1">
    <source>
        <dbReference type="ARBA" id="ARBA00001947"/>
    </source>
</evidence>
<evidence type="ECO:0000256" key="3">
    <source>
        <dbReference type="ARBA" id="ARBA00022801"/>
    </source>
</evidence>
<keyword evidence="3" id="KW-0378">Hydrolase</keyword>
<reference evidence="5" key="1">
    <citation type="submission" date="2013-08" db="EMBL/GenBank/DDBJ databases">
        <authorList>
            <person name="Mendez C."/>
            <person name="Richter M."/>
            <person name="Ferrer M."/>
            <person name="Sanchez J."/>
        </authorList>
    </citation>
    <scope>NUCLEOTIDE SEQUENCE</scope>
</reference>
<dbReference type="AlphaFoldDB" id="T1BDP6"/>
<dbReference type="GO" id="GO:0006508">
    <property type="term" value="P:proteolysis"/>
    <property type="evidence" value="ECO:0007669"/>
    <property type="project" value="UniProtKB-KW"/>
</dbReference>
<dbReference type="PANTHER" id="PTHR31817:SF0">
    <property type="entry name" value="CHROMOSOME UNDETERMINED SCAFFOLD_67, WHOLE GENOME SHOTGUN SEQUENCE"/>
    <property type="match status" value="1"/>
</dbReference>
<dbReference type="GO" id="GO:0008237">
    <property type="term" value="F:metallopeptidase activity"/>
    <property type="evidence" value="ECO:0007669"/>
    <property type="project" value="UniProtKB-KW"/>
</dbReference>
<evidence type="ECO:0000313" key="5">
    <source>
        <dbReference type="EMBL" id="EQD66578.1"/>
    </source>
</evidence>
<dbReference type="PANTHER" id="PTHR31817">
    <property type="match status" value="1"/>
</dbReference>
<keyword evidence="4" id="KW-0482">Metalloprotease</keyword>
<dbReference type="InterPro" id="IPR012548">
    <property type="entry name" value="MATCAP"/>
</dbReference>
<keyword evidence="2" id="KW-0645">Protease</keyword>
<reference evidence="5" key="2">
    <citation type="journal article" date="2014" name="ISME J.">
        <title>Microbial stratification in low pH oxic and suboxic macroscopic growths along an acid mine drainage.</title>
        <authorList>
            <person name="Mendez-Garcia C."/>
            <person name="Mesa V."/>
            <person name="Sprenger R.R."/>
            <person name="Richter M."/>
            <person name="Diez M.S."/>
            <person name="Solano J."/>
            <person name="Bargiela R."/>
            <person name="Golyshina O.V."/>
            <person name="Manteca A."/>
            <person name="Ramos J.L."/>
            <person name="Gallego J.R."/>
            <person name="Llorente I."/>
            <person name="Martins Dos Santos V.A."/>
            <person name="Jensen O.N."/>
            <person name="Pelaez A.I."/>
            <person name="Sanchez J."/>
            <person name="Ferrer M."/>
        </authorList>
    </citation>
    <scope>NUCLEOTIDE SEQUENCE</scope>
</reference>
<evidence type="ECO:0000256" key="2">
    <source>
        <dbReference type="ARBA" id="ARBA00022670"/>
    </source>
</evidence>
<dbReference type="EMBL" id="AUZZ01000833">
    <property type="protein sequence ID" value="EQD66578.1"/>
    <property type="molecule type" value="Genomic_DNA"/>
</dbReference>
<organism evidence="5">
    <name type="scientific">mine drainage metagenome</name>
    <dbReference type="NCBI Taxonomy" id="410659"/>
    <lineage>
        <taxon>unclassified sequences</taxon>
        <taxon>metagenomes</taxon>
        <taxon>ecological metagenomes</taxon>
    </lineage>
</organism>